<gene>
    <name evidence="1" type="ORF">EU91_1146</name>
</gene>
<protein>
    <submittedName>
        <fullName evidence="1">Putative lipoprotein</fullName>
    </submittedName>
</protein>
<name>A0A0A1ZFU7_PROMR</name>
<evidence type="ECO:0000313" key="2">
    <source>
        <dbReference type="Proteomes" id="UP000030598"/>
    </source>
</evidence>
<reference evidence="2" key="1">
    <citation type="journal article" date="2014" name="Sci. Data">
        <title>Genomes of diverse isolates of the marine cyanobacterium Prochlorococcus.</title>
        <authorList>
            <person name="Biller S."/>
            <person name="Berube P."/>
            <person name="Thompson J."/>
            <person name="Kelly L."/>
            <person name="Roggensack S."/>
            <person name="Awad L."/>
            <person name="Roache-Johnson K."/>
            <person name="Ding H."/>
            <person name="Giovannoni S.J."/>
            <person name="Moore L.R."/>
            <person name="Chisholm S.W."/>
        </authorList>
    </citation>
    <scope>NUCLEOTIDE SEQUENCE [LARGE SCALE GENOMIC DNA]</scope>
    <source>
        <strain evidence="2">GP2</strain>
    </source>
</reference>
<dbReference type="OrthoDB" id="541120at2"/>
<comment type="caution">
    <text evidence="1">The sequence shown here is derived from an EMBL/GenBank/DDBJ whole genome shotgun (WGS) entry which is preliminary data.</text>
</comment>
<proteinExistence type="predicted"/>
<dbReference type="eggNOG" id="ENOG5030M2G">
    <property type="taxonomic scope" value="Bacteria"/>
</dbReference>
<evidence type="ECO:0000313" key="1">
    <source>
        <dbReference type="EMBL" id="KGF87416.1"/>
    </source>
</evidence>
<dbReference type="Proteomes" id="UP000030598">
    <property type="component" value="Unassembled WGS sequence"/>
</dbReference>
<dbReference type="STRING" id="59925.EU91_1146"/>
<dbReference type="EMBL" id="JNAH01000005">
    <property type="protein sequence ID" value="KGF87416.1"/>
    <property type="molecule type" value="Genomic_DNA"/>
</dbReference>
<accession>A0A0A1ZFU7</accession>
<keyword evidence="1" id="KW-0449">Lipoprotein</keyword>
<organism evidence="1 2">
    <name type="scientific">Prochlorococcus marinus str. GP2</name>
    <dbReference type="NCBI Taxonomy" id="59925"/>
    <lineage>
        <taxon>Bacteria</taxon>
        <taxon>Bacillati</taxon>
        <taxon>Cyanobacteriota</taxon>
        <taxon>Cyanophyceae</taxon>
        <taxon>Synechococcales</taxon>
        <taxon>Prochlorococcaceae</taxon>
        <taxon>Prochlorococcus</taxon>
    </lineage>
</organism>
<sequence>MNIFLVFVILGVIFIIYKKIIYKKPKNLKLVKFKKKLQSTQTNIDRIFLREEEKTFSNPNINIYIGIYDNEDNIKRKSNIHRARLSKFKKSKLNGEMIFQDEEQRIYKFNNGQKVYL</sequence>
<dbReference type="RefSeq" id="WP_032524633.1">
    <property type="nucleotide sequence ID" value="NZ_CP138934.1"/>
</dbReference>
<dbReference type="AlphaFoldDB" id="A0A0A1ZFU7"/>